<comment type="caution">
    <text evidence="5">The sequence shown here is derived from an EMBL/GenBank/DDBJ whole genome shotgun (WGS) entry which is preliminary data.</text>
</comment>
<dbReference type="InterPro" id="IPR011051">
    <property type="entry name" value="RmlC_Cupin_sf"/>
</dbReference>
<dbReference type="CDD" id="cd02910">
    <property type="entry name" value="cupin_Yhhw_N"/>
    <property type="match status" value="1"/>
</dbReference>
<dbReference type="Pfam" id="PF02678">
    <property type="entry name" value="Pirin"/>
    <property type="match status" value="1"/>
</dbReference>
<comment type="similarity">
    <text evidence="1 2">Belongs to the pirin family.</text>
</comment>
<dbReference type="PIRSF" id="PIRSF006232">
    <property type="entry name" value="Pirin"/>
    <property type="match status" value="1"/>
</dbReference>
<accession>A0ABV7MEL9</accession>
<organism evidence="5 6">
    <name type="scientific">Parvularcula lutaonensis</name>
    <dbReference type="NCBI Taxonomy" id="491923"/>
    <lineage>
        <taxon>Bacteria</taxon>
        <taxon>Pseudomonadati</taxon>
        <taxon>Pseudomonadota</taxon>
        <taxon>Alphaproteobacteria</taxon>
        <taxon>Parvularculales</taxon>
        <taxon>Parvularculaceae</taxon>
        <taxon>Parvularcula</taxon>
    </lineage>
</organism>
<dbReference type="PANTHER" id="PTHR43212">
    <property type="entry name" value="QUERCETIN 2,3-DIOXYGENASE"/>
    <property type="match status" value="1"/>
</dbReference>
<reference evidence="6" key="1">
    <citation type="journal article" date="2019" name="Int. J. Syst. Evol. Microbiol.">
        <title>The Global Catalogue of Microorganisms (GCM) 10K type strain sequencing project: providing services to taxonomists for standard genome sequencing and annotation.</title>
        <authorList>
            <consortium name="The Broad Institute Genomics Platform"/>
            <consortium name="The Broad Institute Genome Sequencing Center for Infectious Disease"/>
            <person name="Wu L."/>
            <person name="Ma J."/>
        </authorList>
    </citation>
    <scope>NUCLEOTIDE SEQUENCE [LARGE SCALE GENOMIC DNA]</scope>
    <source>
        <strain evidence="6">KCTC 22245</strain>
    </source>
</reference>
<dbReference type="InterPro" id="IPR003829">
    <property type="entry name" value="Pirin_N_dom"/>
</dbReference>
<dbReference type="PANTHER" id="PTHR43212:SF3">
    <property type="entry name" value="QUERCETIN 2,3-DIOXYGENASE"/>
    <property type="match status" value="1"/>
</dbReference>
<evidence type="ECO:0000256" key="1">
    <source>
        <dbReference type="ARBA" id="ARBA00008416"/>
    </source>
</evidence>
<keyword evidence="6" id="KW-1185">Reference proteome</keyword>
<dbReference type="SUPFAM" id="SSF51182">
    <property type="entry name" value="RmlC-like cupins"/>
    <property type="match status" value="1"/>
</dbReference>
<dbReference type="RefSeq" id="WP_189575860.1">
    <property type="nucleotide sequence ID" value="NZ_BMXU01000002.1"/>
</dbReference>
<evidence type="ECO:0000313" key="5">
    <source>
        <dbReference type="EMBL" id="MFC3303367.1"/>
    </source>
</evidence>
<evidence type="ECO:0000256" key="2">
    <source>
        <dbReference type="RuleBase" id="RU003457"/>
    </source>
</evidence>
<dbReference type="InterPro" id="IPR012093">
    <property type="entry name" value="Pirin"/>
</dbReference>
<proteinExistence type="inferred from homology"/>
<evidence type="ECO:0000259" key="4">
    <source>
        <dbReference type="Pfam" id="PF17954"/>
    </source>
</evidence>
<feature type="domain" description="Quercetin 2,3-dioxygenase C-terminal cupin" evidence="4">
    <location>
        <begin position="156"/>
        <end position="241"/>
    </location>
</feature>
<protein>
    <submittedName>
        <fullName evidence="5">Pirin family protein</fullName>
    </submittedName>
</protein>
<dbReference type="InterPro" id="IPR014710">
    <property type="entry name" value="RmlC-like_jellyroll"/>
</dbReference>
<evidence type="ECO:0000259" key="3">
    <source>
        <dbReference type="Pfam" id="PF02678"/>
    </source>
</evidence>
<name>A0ABV7MEL9_9PROT</name>
<dbReference type="InterPro" id="IPR041602">
    <property type="entry name" value="Quercetinase_C"/>
</dbReference>
<dbReference type="Gene3D" id="2.60.120.10">
    <property type="entry name" value="Jelly Rolls"/>
    <property type="match status" value="2"/>
</dbReference>
<feature type="domain" description="Pirin N-terminal" evidence="3">
    <location>
        <begin position="19"/>
        <end position="129"/>
    </location>
</feature>
<dbReference type="Pfam" id="PF17954">
    <property type="entry name" value="Pirin_C_2"/>
    <property type="match status" value="1"/>
</dbReference>
<sequence length="245" mass="26995">MRHQQPTGTRGPILRRADERGHADHGWLRSAHSFSFAGFHDPEWMGFESLRVINDDQVAAGAGFPMHPHADFEIFSYVLSGALEHKDSMGNGSVVKAGGVQYMTAGTGVRHSEFNPSRDEDVRFLQVWLEPKVHGARPGYQTLDIPRAEKDGKLRLFVSEDGRDGSIKTLAGADVYAAILNGEQEVRFDLRDGRSAYLHLAEGSAKVNGQRLQRGDAIALTEPAEMVIEEGQGAEVLLFDLEKKS</sequence>
<evidence type="ECO:0000313" key="6">
    <source>
        <dbReference type="Proteomes" id="UP001595607"/>
    </source>
</evidence>
<gene>
    <name evidence="5" type="ORF">ACFONP_11560</name>
</gene>
<dbReference type="EMBL" id="JBHRVA010000003">
    <property type="protein sequence ID" value="MFC3303367.1"/>
    <property type="molecule type" value="Genomic_DNA"/>
</dbReference>
<dbReference type="Proteomes" id="UP001595607">
    <property type="component" value="Unassembled WGS sequence"/>
</dbReference>